<accession>A0A9N9E2N9</accession>
<organism evidence="1 2">
    <name type="scientific">Cetraspora pellucida</name>
    <dbReference type="NCBI Taxonomy" id="1433469"/>
    <lineage>
        <taxon>Eukaryota</taxon>
        <taxon>Fungi</taxon>
        <taxon>Fungi incertae sedis</taxon>
        <taxon>Mucoromycota</taxon>
        <taxon>Glomeromycotina</taxon>
        <taxon>Glomeromycetes</taxon>
        <taxon>Diversisporales</taxon>
        <taxon>Gigasporaceae</taxon>
        <taxon>Cetraspora</taxon>
    </lineage>
</organism>
<proteinExistence type="predicted"/>
<reference evidence="1" key="1">
    <citation type="submission" date="2021-06" db="EMBL/GenBank/DDBJ databases">
        <authorList>
            <person name="Kallberg Y."/>
            <person name="Tangrot J."/>
            <person name="Rosling A."/>
        </authorList>
    </citation>
    <scope>NUCLEOTIDE SEQUENCE</scope>
    <source>
        <strain evidence="1">FL966</strain>
    </source>
</reference>
<protein>
    <submittedName>
        <fullName evidence="1">17053_t:CDS:1</fullName>
    </submittedName>
</protein>
<dbReference type="OrthoDB" id="2443065at2759"/>
<sequence length="358" mass="40082">MASVLQINVPNRELNLMAYPDFAGGDQVTMIWLDEFQMLTLEEKWFAQLATKKQQINKDFDTYYTAIQELFPEIVLAITSSTPNTLQATYERAKAYKSACKQSFPHFPVSINALYSSQIPLNTALGFPTSITTSESAIKKLTKVVNKMLIQLQNRNCCTSISINSSSPNPNSTGPLKPYTLLTLAASLNPSNNQYDQHTYVSITVEDVPLFAIKSHKICQSKHKRQEEVDLELVAEEPLEQLLEREKEKQAERKVPEDEMLQIASLVPLYSIITDLQNKPANITIGQLLCAVPSMRTELIKSLHKKKASTKRKAKVNINICPQKKSIILYCDAQILGETIPLIVDSGSLDSVVSSYLL</sequence>
<keyword evidence="2" id="KW-1185">Reference proteome</keyword>
<gene>
    <name evidence="1" type="ORF">CPELLU_LOCUS9653</name>
</gene>
<evidence type="ECO:0000313" key="2">
    <source>
        <dbReference type="Proteomes" id="UP000789759"/>
    </source>
</evidence>
<comment type="caution">
    <text evidence="1">The sequence shown here is derived from an EMBL/GenBank/DDBJ whole genome shotgun (WGS) entry which is preliminary data.</text>
</comment>
<evidence type="ECO:0000313" key="1">
    <source>
        <dbReference type="EMBL" id="CAG8657684.1"/>
    </source>
</evidence>
<name>A0A9N9E2N9_9GLOM</name>
<dbReference type="AlphaFoldDB" id="A0A9N9E2N9"/>
<dbReference type="EMBL" id="CAJVQA010007505">
    <property type="protein sequence ID" value="CAG8657684.1"/>
    <property type="molecule type" value="Genomic_DNA"/>
</dbReference>
<dbReference type="Proteomes" id="UP000789759">
    <property type="component" value="Unassembled WGS sequence"/>
</dbReference>